<feature type="region of interest" description="Disordered" evidence="1">
    <location>
        <begin position="710"/>
        <end position="738"/>
    </location>
</feature>
<organism evidence="3 4">
    <name type="scientific">Clunio marinus</name>
    <dbReference type="NCBI Taxonomy" id="568069"/>
    <lineage>
        <taxon>Eukaryota</taxon>
        <taxon>Metazoa</taxon>
        <taxon>Ecdysozoa</taxon>
        <taxon>Arthropoda</taxon>
        <taxon>Hexapoda</taxon>
        <taxon>Insecta</taxon>
        <taxon>Pterygota</taxon>
        <taxon>Neoptera</taxon>
        <taxon>Endopterygota</taxon>
        <taxon>Diptera</taxon>
        <taxon>Nematocera</taxon>
        <taxon>Chironomoidea</taxon>
        <taxon>Chironomidae</taxon>
        <taxon>Clunio</taxon>
    </lineage>
</organism>
<evidence type="ECO:0000313" key="4">
    <source>
        <dbReference type="Proteomes" id="UP000183832"/>
    </source>
</evidence>
<feature type="compositionally biased region" description="Low complexity" evidence="1">
    <location>
        <begin position="431"/>
        <end position="449"/>
    </location>
</feature>
<dbReference type="STRING" id="568069.A0A1J1IWG4"/>
<feature type="region of interest" description="Disordered" evidence="1">
    <location>
        <begin position="90"/>
        <end position="111"/>
    </location>
</feature>
<feature type="region of interest" description="Disordered" evidence="1">
    <location>
        <begin position="428"/>
        <end position="463"/>
    </location>
</feature>
<feature type="region of interest" description="Disordered" evidence="1">
    <location>
        <begin position="494"/>
        <end position="545"/>
    </location>
</feature>
<dbReference type="Proteomes" id="UP000183832">
    <property type="component" value="Unassembled WGS sequence"/>
</dbReference>
<reference evidence="3 4" key="1">
    <citation type="submission" date="2015-04" db="EMBL/GenBank/DDBJ databases">
        <authorList>
            <person name="Syromyatnikov M.Y."/>
            <person name="Popov V.N."/>
        </authorList>
    </citation>
    <scope>NUCLEOTIDE SEQUENCE [LARGE SCALE GENOMIC DNA]</scope>
</reference>
<protein>
    <submittedName>
        <fullName evidence="3">CLUMA_CG017027, isoform A</fullName>
    </submittedName>
</protein>
<evidence type="ECO:0000256" key="2">
    <source>
        <dbReference type="SAM" id="Phobius"/>
    </source>
</evidence>
<feature type="region of interest" description="Disordered" evidence="1">
    <location>
        <begin position="583"/>
        <end position="602"/>
    </location>
</feature>
<feature type="compositionally biased region" description="Low complexity" evidence="1">
    <location>
        <begin position="494"/>
        <end position="515"/>
    </location>
</feature>
<feature type="region of interest" description="Disordered" evidence="1">
    <location>
        <begin position="612"/>
        <end position="652"/>
    </location>
</feature>
<keyword evidence="2" id="KW-0472">Membrane</keyword>
<proteinExistence type="predicted"/>
<evidence type="ECO:0000313" key="3">
    <source>
        <dbReference type="EMBL" id="CRL03908.1"/>
    </source>
</evidence>
<name>A0A1J1IWG4_9DIPT</name>
<keyword evidence="4" id="KW-1185">Reference proteome</keyword>
<dbReference type="EMBL" id="CVRI01000060">
    <property type="protein sequence ID" value="CRL03908.1"/>
    <property type="molecule type" value="Genomic_DNA"/>
</dbReference>
<gene>
    <name evidence="3" type="ORF">CLUMA_CG017027</name>
</gene>
<feature type="transmembrane region" description="Helical" evidence="2">
    <location>
        <begin position="281"/>
        <end position="303"/>
    </location>
</feature>
<feature type="compositionally biased region" description="Basic and acidic residues" evidence="1">
    <location>
        <begin position="534"/>
        <end position="545"/>
    </location>
</feature>
<dbReference type="OrthoDB" id="7789014at2759"/>
<keyword evidence="2" id="KW-0812">Transmembrane</keyword>
<sequence>MTVKEPSFRQGVAVPMTLEDYEKEIAREKELLNKAKKKMSMESSTPKDGISTWILLSGSHPTTRPEMKPAFRIDNSEKKPAKNITMTTKKRNPTTATTKLPKATPKYNKPLNKPITRVKVTTNGSMNETDIEVTTKATPTTKKIQLTTKAKKYTTLRPKTPTKTTTTTQATTTTTTEAVEVVDDDTEEVAPAPIVEKPTFLIMEPKDADFNLPDDRSPAKNASPKKPSKDSANKNKKKKKIPVSGANNTRIKKKSDKKNTKLAAPQKPLTTQLYNYLAREVMPTVGVGLVGLVVTAGLATYFLGGPLTALRRSYDVSNRRDDVAFDRSDDFGNSQAEEEMFGKVIAGMPENSAYRNNIRANPYRPKVQQYSGYSQYMQQSPKYGVQQHLRYRTIDPYQNSYQTQAQYQQYYQQQVQAQAQPKSAVVEYPAQQQQVQPQPTVQSPQSTSQISSKFNIDTVDMTTHEPEREASYGMEYDDIAQSYYPQQDETQLSQMIEQQQQQQNVQENEPQAQAESQRSEKITIVQAQSVPSNHRIEEDDQELPKPEALTMSHSEEQYQNSIANAIMNQQKQFVVGSVIPDHYDESPSGVVPEHGPRRRRRREAIRKVAKSLEDNEIEREEEENKRESDATTMKREESTTHIDHSTPQTIEESTTQYPTQTFNIENGHNNIFDLFRRIIDMKLRMGLNFLQNATIAFQQYLRGVEERVNSSPLFNPYKTNSSNTEMNETNKNQHKKYL</sequence>
<keyword evidence="2" id="KW-1133">Transmembrane helix</keyword>
<dbReference type="AlphaFoldDB" id="A0A1J1IWG4"/>
<accession>A0A1J1IWG4</accession>
<feature type="compositionally biased region" description="Low complexity" evidence="1">
    <location>
        <begin position="718"/>
        <end position="730"/>
    </location>
</feature>
<evidence type="ECO:0000256" key="1">
    <source>
        <dbReference type="SAM" id="MobiDB-lite"/>
    </source>
</evidence>
<feature type="compositionally biased region" description="Basic and acidic residues" evidence="1">
    <location>
        <begin position="207"/>
        <end position="218"/>
    </location>
</feature>
<feature type="region of interest" description="Disordered" evidence="1">
    <location>
        <begin position="207"/>
        <end position="264"/>
    </location>
</feature>
<feature type="compositionally biased region" description="Basic and acidic residues" evidence="1">
    <location>
        <begin position="622"/>
        <end position="644"/>
    </location>
</feature>
<feature type="compositionally biased region" description="Low complexity" evidence="1">
    <location>
        <begin position="93"/>
        <end position="106"/>
    </location>
</feature>